<evidence type="ECO:0000313" key="2">
    <source>
        <dbReference type="EMBL" id="MFD1535290.1"/>
    </source>
</evidence>
<dbReference type="InterPro" id="IPR046699">
    <property type="entry name" value="ARPP-1"/>
</dbReference>
<evidence type="ECO:0000259" key="1">
    <source>
        <dbReference type="Pfam" id="PF20208"/>
    </source>
</evidence>
<comment type="caution">
    <text evidence="2">The sequence shown here is derived from an EMBL/GenBank/DDBJ whole genome shotgun (WGS) entry which is preliminary data.</text>
</comment>
<dbReference type="EMBL" id="JBHUCP010000052">
    <property type="protein sequence ID" value="MFD1535290.1"/>
    <property type="molecule type" value="Genomic_DNA"/>
</dbReference>
<keyword evidence="3" id="KW-1185">Reference proteome</keyword>
<dbReference type="Pfam" id="PF20208">
    <property type="entry name" value="ARPP-1"/>
    <property type="match status" value="1"/>
</dbReference>
<protein>
    <submittedName>
        <fullName evidence="2">ARPP-1 family domain-containing protein</fullName>
    </submittedName>
</protein>
<organism evidence="2 3">
    <name type="scientific">Pseudonocardia aurantiaca</name>
    <dbReference type="NCBI Taxonomy" id="75290"/>
    <lineage>
        <taxon>Bacteria</taxon>
        <taxon>Bacillati</taxon>
        <taxon>Actinomycetota</taxon>
        <taxon>Actinomycetes</taxon>
        <taxon>Pseudonocardiales</taxon>
        <taxon>Pseudonocardiaceae</taxon>
        <taxon>Pseudonocardia</taxon>
    </lineage>
</organism>
<reference evidence="3" key="1">
    <citation type="journal article" date="2019" name="Int. J. Syst. Evol. Microbiol.">
        <title>The Global Catalogue of Microorganisms (GCM) 10K type strain sequencing project: providing services to taxonomists for standard genome sequencing and annotation.</title>
        <authorList>
            <consortium name="The Broad Institute Genomics Platform"/>
            <consortium name="The Broad Institute Genome Sequencing Center for Infectious Disease"/>
            <person name="Wu L."/>
            <person name="Ma J."/>
        </authorList>
    </citation>
    <scope>NUCLEOTIDE SEQUENCE [LARGE SCALE GENOMIC DNA]</scope>
    <source>
        <strain evidence="3">JCM 12165</strain>
    </source>
</reference>
<gene>
    <name evidence="2" type="ORF">ACFSCY_38385</name>
</gene>
<feature type="domain" description="ARG and Rhodanese-Phosphatase-superfamily-associated" evidence="1">
    <location>
        <begin position="6"/>
        <end position="261"/>
    </location>
</feature>
<proteinExistence type="predicted"/>
<accession>A0ABW4FYZ7</accession>
<dbReference type="Proteomes" id="UP001597145">
    <property type="component" value="Unassembled WGS sequence"/>
</dbReference>
<dbReference type="RefSeq" id="WP_343981433.1">
    <property type="nucleotide sequence ID" value="NZ_BAAAJG010000014.1"/>
</dbReference>
<sequence>MELADVHVGNPVVRGALTVFPVFNGAAVEKRGYDLHAPSIEVTERAGSPVVGELVVTNAGARPALVLEGELLEGGWQHRVAARSVVVDPGASVVLEVRCVEHGRWHGAGKHVRSGRRAPVQVRAAAGQHEVWERVRRYGQSETESLLETTRSVDDAAAALVRGLRPLRHQSGVLIGVGGQPLLLEVFDSPQTLAEVWDGLLHAAAVDAVPAPPVETPGRRARRFVQRVKTVPLTATDRERAGGATPYAQVSVLGWRGRAVQTVAINPRHELVTA</sequence>
<evidence type="ECO:0000313" key="3">
    <source>
        <dbReference type="Proteomes" id="UP001597145"/>
    </source>
</evidence>
<name>A0ABW4FYZ7_9PSEU</name>